<sequence length="579" mass="58958">MILGALGTWTSAPGRVVHLRPTAEALAAAQDAPVDPGPPSFLQGDHLRAFAARRASGGTHRAWTGTATYLDGPFDGDALARALTRFVRRHEGLRTWFDVDACADGGDPVRHLVPADAVGFTPVPVPALSPGPGRSWDEWVTEHLTATFDAACRPGSWAPFALGAVVTEDGFGLFWGCDHAFTDGGSQLMVLSEIEELYAAELAEPDTSGDPRGSSLSRPPTTGSFLDHARAEHALAAETPPDAPQIRAWADAVTAHGGRLPQFVLDLGLPPGETAPVKIRSATLLDGAGLARLDALAAARGARFTGAVFAGIALTDTRLTGAADWFGVTVVGTRGPGFETTQGWLCNFAPVTFPVSDDAGPVSGGGPASFAAVLPAADAAFRQARKAAEVPVHAALGVMLAGGVLDPASLGSPQLISYLDLRRFPGAGRPAYDNGLHFTGEGCTANASLWVNRDHERLYVVTQTPDTPAAQAAVDRYLAELTATFASAVAETAAADDVAAEPGAVAVAAVAEPAESGPGAEAPGDAEADPGADAVPAAGDAAPHLEPAGASVGAPAGAPARETAAPDERREATGAGPLG</sequence>
<dbReference type="Proteomes" id="UP000540568">
    <property type="component" value="Unassembled WGS sequence"/>
</dbReference>
<keyword evidence="3" id="KW-1185">Reference proteome</keyword>
<dbReference type="SUPFAM" id="SSF52777">
    <property type="entry name" value="CoA-dependent acyltransferases"/>
    <property type="match status" value="2"/>
</dbReference>
<evidence type="ECO:0008006" key="4">
    <source>
        <dbReference type="Google" id="ProtNLM"/>
    </source>
</evidence>
<feature type="compositionally biased region" description="Low complexity" evidence="1">
    <location>
        <begin position="531"/>
        <end position="563"/>
    </location>
</feature>
<accession>A0A7W3JB27</accession>
<feature type="compositionally biased region" description="Low complexity" evidence="1">
    <location>
        <begin position="511"/>
        <end position="523"/>
    </location>
</feature>
<protein>
    <recommendedName>
        <fullName evidence="4">Condensation domain-containing protein</fullName>
    </recommendedName>
</protein>
<dbReference type="RefSeq" id="WP_182618851.1">
    <property type="nucleotide sequence ID" value="NZ_BAAATF010000011.1"/>
</dbReference>
<evidence type="ECO:0000256" key="1">
    <source>
        <dbReference type="SAM" id="MobiDB-lite"/>
    </source>
</evidence>
<feature type="region of interest" description="Disordered" evidence="1">
    <location>
        <begin position="204"/>
        <end position="223"/>
    </location>
</feature>
<organism evidence="2 3">
    <name type="scientific">Promicromonospora sukumoe</name>
    <dbReference type="NCBI Taxonomy" id="88382"/>
    <lineage>
        <taxon>Bacteria</taxon>
        <taxon>Bacillati</taxon>
        <taxon>Actinomycetota</taxon>
        <taxon>Actinomycetes</taxon>
        <taxon>Micrococcales</taxon>
        <taxon>Promicromonosporaceae</taxon>
        <taxon>Promicromonospora</taxon>
    </lineage>
</organism>
<dbReference type="InterPro" id="IPR023213">
    <property type="entry name" value="CAT-like_dom_sf"/>
</dbReference>
<feature type="compositionally biased region" description="Polar residues" evidence="1">
    <location>
        <begin position="214"/>
        <end position="223"/>
    </location>
</feature>
<proteinExistence type="predicted"/>
<evidence type="ECO:0000313" key="2">
    <source>
        <dbReference type="EMBL" id="MBA8809585.1"/>
    </source>
</evidence>
<feature type="region of interest" description="Disordered" evidence="1">
    <location>
        <begin position="511"/>
        <end position="579"/>
    </location>
</feature>
<comment type="caution">
    <text evidence="2">The sequence shown here is derived from an EMBL/GenBank/DDBJ whole genome shotgun (WGS) entry which is preliminary data.</text>
</comment>
<dbReference type="Gene3D" id="3.30.559.30">
    <property type="entry name" value="Nonribosomal peptide synthetase, condensation domain"/>
    <property type="match status" value="1"/>
</dbReference>
<dbReference type="Gene3D" id="3.30.559.10">
    <property type="entry name" value="Chloramphenicol acetyltransferase-like domain"/>
    <property type="match status" value="1"/>
</dbReference>
<dbReference type="EMBL" id="JACGWV010000002">
    <property type="protein sequence ID" value="MBA8809585.1"/>
    <property type="molecule type" value="Genomic_DNA"/>
</dbReference>
<reference evidence="2 3" key="1">
    <citation type="submission" date="2020-07" db="EMBL/GenBank/DDBJ databases">
        <title>Sequencing the genomes of 1000 actinobacteria strains.</title>
        <authorList>
            <person name="Klenk H.-P."/>
        </authorList>
    </citation>
    <scope>NUCLEOTIDE SEQUENCE [LARGE SCALE GENOMIC DNA]</scope>
    <source>
        <strain evidence="2 3">DSM 44121</strain>
    </source>
</reference>
<gene>
    <name evidence="2" type="ORF">FHX71_003561</name>
</gene>
<evidence type="ECO:0000313" key="3">
    <source>
        <dbReference type="Proteomes" id="UP000540568"/>
    </source>
</evidence>
<name>A0A7W3JB27_9MICO</name>
<dbReference type="AlphaFoldDB" id="A0A7W3JB27"/>